<dbReference type="AlphaFoldDB" id="A0A1R3J2G3"/>
<gene>
    <name evidence="1" type="ORF">COLO4_19980</name>
</gene>
<name>A0A1R3J2G3_9ROSI</name>
<organism evidence="1 2">
    <name type="scientific">Corchorus olitorius</name>
    <dbReference type="NCBI Taxonomy" id="93759"/>
    <lineage>
        <taxon>Eukaryota</taxon>
        <taxon>Viridiplantae</taxon>
        <taxon>Streptophyta</taxon>
        <taxon>Embryophyta</taxon>
        <taxon>Tracheophyta</taxon>
        <taxon>Spermatophyta</taxon>
        <taxon>Magnoliopsida</taxon>
        <taxon>eudicotyledons</taxon>
        <taxon>Gunneridae</taxon>
        <taxon>Pentapetalae</taxon>
        <taxon>rosids</taxon>
        <taxon>malvids</taxon>
        <taxon>Malvales</taxon>
        <taxon>Malvaceae</taxon>
        <taxon>Grewioideae</taxon>
        <taxon>Apeibeae</taxon>
        <taxon>Corchorus</taxon>
    </lineage>
</organism>
<protein>
    <submittedName>
        <fullName evidence="1">Uncharacterized protein</fullName>
    </submittedName>
</protein>
<reference evidence="2" key="1">
    <citation type="submission" date="2013-09" db="EMBL/GenBank/DDBJ databases">
        <title>Corchorus olitorius genome sequencing.</title>
        <authorList>
            <person name="Alam M."/>
            <person name="Haque M.S."/>
            <person name="Islam M.S."/>
            <person name="Emdad E.M."/>
            <person name="Islam M.M."/>
            <person name="Ahmed B."/>
            <person name="Halim A."/>
            <person name="Hossen Q.M.M."/>
            <person name="Hossain M.Z."/>
            <person name="Ahmed R."/>
            <person name="Khan M.M."/>
            <person name="Islam R."/>
            <person name="Rashid M.M."/>
            <person name="Khan S.A."/>
            <person name="Rahman M.S."/>
            <person name="Alam M."/>
            <person name="Yahiya A.S."/>
            <person name="Khan M.S."/>
            <person name="Azam M.S."/>
            <person name="Haque T."/>
            <person name="Lashkar M.Z.H."/>
            <person name="Akhand A.I."/>
            <person name="Morshed G."/>
            <person name="Roy S."/>
            <person name="Uddin K.S."/>
            <person name="Rabeya T."/>
            <person name="Hossain A.S."/>
            <person name="Chowdhury A."/>
            <person name="Snigdha A.R."/>
            <person name="Mortoza M.S."/>
            <person name="Matin S.A."/>
            <person name="Hoque S.M.E."/>
            <person name="Islam M.K."/>
            <person name="Roy D.K."/>
            <person name="Haider R."/>
            <person name="Moosa M.M."/>
            <person name="Elias S.M."/>
            <person name="Hasan A.M."/>
            <person name="Jahan S."/>
            <person name="Shafiuddin M."/>
            <person name="Mahmood N."/>
            <person name="Shommy N.S."/>
        </authorList>
    </citation>
    <scope>NUCLEOTIDE SEQUENCE [LARGE SCALE GENOMIC DNA]</scope>
    <source>
        <strain evidence="2">cv. O-4</strain>
    </source>
</reference>
<dbReference type="Proteomes" id="UP000187203">
    <property type="component" value="Unassembled WGS sequence"/>
</dbReference>
<dbReference type="EMBL" id="AWUE01016917">
    <property type="protein sequence ID" value="OMO89015.1"/>
    <property type="molecule type" value="Genomic_DNA"/>
</dbReference>
<sequence>MATSLKPSLNASIGMMETTQGFKELTSFKSDALQSTRIEKSE</sequence>
<evidence type="ECO:0000313" key="2">
    <source>
        <dbReference type="Proteomes" id="UP000187203"/>
    </source>
</evidence>
<accession>A0A1R3J2G3</accession>
<keyword evidence="2" id="KW-1185">Reference proteome</keyword>
<proteinExistence type="predicted"/>
<evidence type="ECO:0000313" key="1">
    <source>
        <dbReference type="EMBL" id="OMO89015.1"/>
    </source>
</evidence>
<comment type="caution">
    <text evidence="1">The sequence shown here is derived from an EMBL/GenBank/DDBJ whole genome shotgun (WGS) entry which is preliminary data.</text>
</comment>